<comment type="pathway">
    <text evidence="3">Protein modification; protein ubiquitination.</text>
</comment>
<dbReference type="InterPro" id="IPR017907">
    <property type="entry name" value="Znf_RING_CS"/>
</dbReference>
<keyword evidence="10" id="KW-0479">Metal-binding</keyword>
<dbReference type="PROSITE" id="PS00518">
    <property type="entry name" value="ZF_RING_1"/>
    <property type="match status" value="1"/>
</dbReference>
<evidence type="ECO:0000256" key="4">
    <source>
        <dbReference type="ARBA" id="ARBA00008704"/>
    </source>
</evidence>
<accession>A0A058ZCL1</accession>
<organism evidence="20">
    <name type="scientific">Fonticula alba</name>
    <name type="common">Slime mold</name>
    <dbReference type="NCBI Taxonomy" id="691883"/>
    <lineage>
        <taxon>Eukaryota</taxon>
        <taxon>Rotosphaerida</taxon>
        <taxon>Fonticulaceae</taxon>
        <taxon>Fonticula</taxon>
    </lineage>
</organism>
<dbReference type="InterPro" id="IPR001841">
    <property type="entry name" value="Znf_RING"/>
</dbReference>
<keyword evidence="14" id="KW-0653">Protein transport</keyword>
<dbReference type="OrthoDB" id="6270329at2759"/>
<sequence>MSRATRSDMICASRRDRDTLRHFLRMATDTARAVAGPERVTRYRPHIEAITSSLYHLSYLAFGSTPGEEYADLRVSLPPKPHPLTSQGGAFVPLDPPGLFRTLLFIVSSVVLPHALATEGFAKPLRQAVIRCIVICLRLRAAWTHQPAGEPMANMRPAVPSRDAGYDASIDEASLPLLSATSSMDLGHLMLAPSGAAETTRAMALTSHARILAPQLGQILGQFHTALFFLGPAESDLSSWHYLSLSRRIFSLGYLYTRGAPDVFFPIHSRASGARHSFRTVGVLKLVEAIVSALDFVLSASTRDAARALMASAPEQAVRDVAGGAVPPAEGSISASALGGGGVGPRLDVDFGSPCSLCLSQQMSWPAASTCGHVFCWECIYSWLVENSTCPLCRQEGTVNQLMCVLAIEREDIPIT</sequence>
<comment type="subcellular location">
    <subcellularLocation>
        <location evidence="2">Peroxisome membrane</location>
        <topology evidence="2">Multi-pass membrane protein</topology>
    </subcellularLocation>
</comment>
<dbReference type="RefSeq" id="XP_009493697.1">
    <property type="nucleotide sequence ID" value="XM_009495422.1"/>
</dbReference>
<name>A0A058ZCL1_FONAL</name>
<dbReference type="GO" id="GO:0005778">
    <property type="term" value="C:peroxisomal membrane"/>
    <property type="evidence" value="ECO:0007669"/>
    <property type="project" value="UniProtKB-SubCell"/>
</dbReference>
<keyword evidence="16" id="KW-0472">Membrane</keyword>
<evidence type="ECO:0000256" key="12">
    <source>
        <dbReference type="ARBA" id="ARBA00022786"/>
    </source>
</evidence>
<keyword evidence="9" id="KW-0812">Transmembrane</keyword>
<keyword evidence="6" id="KW-0813">Transport</keyword>
<keyword evidence="21" id="KW-1185">Reference proteome</keyword>
<keyword evidence="15" id="KW-1133">Transmembrane helix</keyword>
<evidence type="ECO:0000256" key="8">
    <source>
        <dbReference type="ARBA" id="ARBA00022679"/>
    </source>
</evidence>
<comment type="catalytic activity">
    <reaction evidence="1">
        <text>S-ubiquitinyl-[E2 ubiquitin-conjugating enzyme]-L-cysteine + [acceptor protein]-L-lysine = [E2 ubiquitin-conjugating enzyme]-L-cysteine + N(6)-ubiquitinyl-[acceptor protein]-L-lysine.</text>
        <dbReference type="EC" id="2.3.2.27"/>
    </reaction>
</comment>
<evidence type="ECO:0000256" key="5">
    <source>
        <dbReference type="ARBA" id="ARBA00012483"/>
    </source>
</evidence>
<dbReference type="GeneID" id="20526250"/>
<evidence type="ECO:0000256" key="6">
    <source>
        <dbReference type="ARBA" id="ARBA00022448"/>
    </source>
</evidence>
<evidence type="ECO:0000313" key="21">
    <source>
        <dbReference type="Proteomes" id="UP000030693"/>
    </source>
</evidence>
<dbReference type="EC" id="2.3.2.27" evidence="5"/>
<evidence type="ECO:0000256" key="7">
    <source>
        <dbReference type="ARBA" id="ARBA00022593"/>
    </source>
</evidence>
<evidence type="ECO:0000259" key="19">
    <source>
        <dbReference type="PROSITE" id="PS50089"/>
    </source>
</evidence>
<keyword evidence="12" id="KW-0833">Ubl conjugation pathway</keyword>
<dbReference type="STRING" id="691883.A0A058ZCL1"/>
<evidence type="ECO:0000256" key="3">
    <source>
        <dbReference type="ARBA" id="ARBA00004906"/>
    </source>
</evidence>
<evidence type="ECO:0000313" key="20">
    <source>
        <dbReference type="EMBL" id="KCV72119.1"/>
    </source>
</evidence>
<keyword evidence="11 18" id="KW-0863">Zinc-finger</keyword>
<dbReference type="Pfam" id="PF13639">
    <property type="entry name" value="zf-RING_2"/>
    <property type="match status" value="1"/>
</dbReference>
<proteinExistence type="inferred from homology"/>
<evidence type="ECO:0000256" key="16">
    <source>
        <dbReference type="ARBA" id="ARBA00023136"/>
    </source>
</evidence>
<keyword evidence="17" id="KW-0576">Peroxisome</keyword>
<dbReference type="GO" id="GO:0016558">
    <property type="term" value="P:protein import into peroxisome matrix"/>
    <property type="evidence" value="ECO:0007669"/>
    <property type="project" value="InterPro"/>
</dbReference>
<dbReference type="InterPro" id="IPR025654">
    <property type="entry name" value="PEX2/10"/>
</dbReference>
<evidence type="ECO:0000256" key="10">
    <source>
        <dbReference type="ARBA" id="ARBA00022723"/>
    </source>
</evidence>
<evidence type="ECO:0000256" key="14">
    <source>
        <dbReference type="ARBA" id="ARBA00022927"/>
    </source>
</evidence>
<dbReference type="PANTHER" id="PTHR23350:SF0">
    <property type="entry name" value="PEROXISOME BIOGENESIS FACTOR 10"/>
    <property type="match status" value="1"/>
</dbReference>
<keyword evidence="7" id="KW-0962">Peroxisome biogenesis</keyword>
<dbReference type="SUPFAM" id="SSF57850">
    <property type="entry name" value="RING/U-box"/>
    <property type="match status" value="1"/>
</dbReference>
<reference evidence="20" key="1">
    <citation type="submission" date="2013-04" db="EMBL/GenBank/DDBJ databases">
        <title>The Genome Sequence of Fonticula alba ATCC 38817.</title>
        <authorList>
            <consortium name="The Broad Institute Genomics Platform"/>
            <person name="Russ C."/>
            <person name="Cuomo C."/>
            <person name="Burger G."/>
            <person name="Gray M.W."/>
            <person name="Holland P.W.H."/>
            <person name="King N."/>
            <person name="Lang F.B.F."/>
            <person name="Roger A.J."/>
            <person name="Ruiz-Trillo I."/>
            <person name="Brown M."/>
            <person name="Walker B."/>
            <person name="Young S."/>
            <person name="Zeng Q."/>
            <person name="Gargeya S."/>
            <person name="Fitzgerald M."/>
            <person name="Haas B."/>
            <person name="Abouelleil A."/>
            <person name="Allen A.W."/>
            <person name="Alvarado L."/>
            <person name="Arachchi H.M."/>
            <person name="Berlin A.M."/>
            <person name="Chapman S.B."/>
            <person name="Gainer-Dewar J."/>
            <person name="Goldberg J."/>
            <person name="Griggs A."/>
            <person name="Gujja S."/>
            <person name="Hansen M."/>
            <person name="Howarth C."/>
            <person name="Imamovic A."/>
            <person name="Ireland A."/>
            <person name="Larimer J."/>
            <person name="McCowan C."/>
            <person name="Murphy C."/>
            <person name="Pearson M."/>
            <person name="Poon T.W."/>
            <person name="Priest M."/>
            <person name="Roberts A."/>
            <person name="Saif S."/>
            <person name="Shea T."/>
            <person name="Sisk P."/>
            <person name="Sykes S."/>
            <person name="Wortman J."/>
            <person name="Nusbaum C."/>
            <person name="Birren B."/>
        </authorList>
    </citation>
    <scope>NUCLEOTIDE SEQUENCE [LARGE SCALE GENOMIC DNA]</scope>
    <source>
        <strain evidence="20">ATCC 38817</strain>
    </source>
</reference>
<evidence type="ECO:0000256" key="15">
    <source>
        <dbReference type="ARBA" id="ARBA00022989"/>
    </source>
</evidence>
<protein>
    <recommendedName>
        <fullName evidence="5">RING-type E3 ubiquitin transferase</fullName>
        <ecNumber evidence="5">2.3.2.27</ecNumber>
    </recommendedName>
</protein>
<dbReference type="eggNOG" id="KOG0317">
    <property type="taxonomic scope" value="Eukaryota"/>
</dbReference>
<evidence type="ECO:0000256" key="1">
    <source>
        <dbReference type="ARBA" id="ARBA00000900"/>
    </source>
</evidence>
<keyword evidence="13" id="KW-0862">Zinc</keyword>
<gene>
    <name evidence="20" type="ORF">H696_01525</name>
</gene>
<evidence type="ECO:0000256" key="2">
    <source>
        <dbReference type="ARBA" id="ARBA00004585"/>
    </source>
</evidence>
<keyword evidence="8" id="KW-0808">Transferase</keyword>
<evidence type="ECO:0000256" key="18">
    <source>
        <dbReference type="PROSITE-ProRule" id="PRU00175"/>
    </source>
</evidence>
<dbReference type="GO" id="GO:0061630">
    <property type="term" value="F:ubiquitin protein ligase activity"/>
    <property type="evidence" value="ECO:0007669"/>
    <property type="project" value="UniProtKB-EC"/>
</dbReference>
<feature type="domain" description="RING-type" evidence="19">
    <location>
        <begin position="355"/>
        <end position="394"/>
    </location>
</feature>
<evidence type="ECO:0000256" key="13">
    <source>
        <dbReference type="ARBA" id="ARBA00022833"/>
    </source>
</evidence>
<dbReference type="AlphaFoldDB" id="A0A058ZCL1"/>
<dbReference type="InterPro" id="IPR013083">
    <property type="entry name" value="Znf_RING/FYVE/PHD"/>
</dbReference>
<evidence type="ECO:0000256" key="9">
    <source>
        <dbReference type="ARBA" id="ARBA00022692"/>
    </source>
</evidence>
<evidence type="ECO:0000256" key="17">
    <source>
        <dbReference type="ARBA" id="ARBA00023140"/>
    </source>
</evidence>
<dbReference type="Proteomes" id="UP000030693">
    <property type="component" value="Unassembled WGS sequence"/>
</dbReference>
<evidence type="ECO:0000256" key="11">
    <source>
        <dbReference type="ARBA" id="ARBA00022771"/>
    </source>
</evidence>
<dbReference type="GO" id="GO:0008270">
    <property type="term" value="F:zinc ion binding"/>
    <property type="evidence" value="ECO:0007669"/>
    <property type="project" value="UniProtKB-KW"/>
</dbReference>
<dbReference type="PANTHER" id="PTHR23350">
    <property type="entry name" value="PEROXISOME ASSEMBLY PROTEIN 10"/>
    <property type="match status" value="1"/>
</dbReference>
<dbReference type="Gene3D" id="3.30.40.10">
    <property type="entry name" value="Zinc/RING finger domain, C3HC4 (zinc finger)"/>
    <property type="match status" value="1"/>
</dbReference>
<dbReference type="SMART" id="SM00184">
    <property type="entry name" value="RING"/>
    <property type="match status" value="1"/>
</dbReference>
<dbReference type="PROSITE" id="PS50089">
    <property type="entry name" value="ZF_RING_2"/>
    <property type="match status" value="1"/>
</dbReference>
<dbReference type="EMBL" id="KB932202">
    <property type="protein sequence ID" value="KCV72119.1"/>
    <property type="molecule type" value="Genomic_DNA"/>
</dbReference>
<comment type="similarity">
    <text evidence="4">Belongs to the pex2/pex10/pex12 family.</text>
</comment>